<reference evidence="3" key="1">
    <citation type="submission" date="2019-01" db="EMBL/GenBank/DDBJ databases">
        <title>Cytophagaceae bacterium strain CAR-16.</title>
        <authorList>
            <person name="Chen W.-M."/>
        </authorList>
    </citation>
    <scope>NUCLEOTIDE SEQUENCE [LARGE SCALE GENOMIC DNA]</scope>
    <source>
        <strain evidence="3">ICH-30</strain>
    </source>
</reference>
<comment type="caution">
    <text evidence="2">The sequence shown here is derived from an EMBL/GenBank/DDBJ whole genome shotgun (WGS) entry which is preliminary data.</text>
</comment>
<keyword evidence="1" id="KW-0732">Signal</keyword>
<protein>
    <submittedName>
        <fullName evidence="2">DUF541 domain-containing protein</fullName>
    </submittedName>
</protein>
<dbReference type="AlphaFoldDB" id="A0A4Q1KR53"/>
<dbReference type="Gene3D" id="3.30.110.170">
    <property type="entry name" value="Protein of unknown function (DUF541), domain 1"/>
    <property type="match status" value="1"/>
</dbReference>
<evidence type="ECO:0000256" key="1">
    <source>
        <dbReference type="SAM" id="SignalP"/>
    </source>
</evidence>
<dbReference type="InterPro" id="IPR052022">
    <property type="entry name" value="26kDa_periplasmic_antigen"/>
</dbReference>
<dbReference type="Pfam" id="PF04402">
    <property type="entry name" value="SIMPL"/>
    <property type="match status" value="1"/>
</dbReference>
<proteinExistence type="predicted"/>
<dbReference type="RefSeq" id="WP_129464030.1">
    <property type="nucleotide sequence ID" value="NZ_SBKQ01000006.1"/>
</dbReference>
<dbReference type="OrthoDB" id="6021921at2"/>
<feature type="chain" id="PRO_5020306400" evidence="1">
    <location>
        <begin position="19"/>
        <end position="228"/>
    </location>
</feature>
<sequence length="228" mass="25398">MKKSMIILLTLVATSMNAQENKLVPQISVSGEGKVKVTPDQVVINLGVQNTGKDAAEVKKMNDETVDKVVKYIKKFGIPTSDFQTTNVSLYKSYDYEKKKHNFQASQSITITLKDIKKYDELMMGLVDTGINNITGVEFKSSKIEEHKVTARKQAVLDAKKKAEDFATALNQKVGKAILITDNSQPMYQPPMYRNVMMKAEAMDAIPETLAIGEIEIITNVNVSFLLE</sequence>
<dbReference type="EMBL" id="SBKQ01000006">
    <property type="protein sequence ID" value="RXR32517.1"/>
    <property type="molecule type" value="Genomic_DNA"/>
</dbReference>
<dbReference type="Gene3D" id="3.30.70.2970">
    <property type="entry name" value="Protein of unknown function (DUF541), domain 2"/>
    <property type="match status" value="1"/>
</dbReference>
<name>A0A4Q1KR53_9FLAO</name>
<dbReference type="PANTHER" id="PTHR34387">
    <property type="entry name" value="SLR1258 PROTEIN"/>
    <property type="match status" value="1"/>
</dbReference>
<dbReference type="GO" id="GO:0006974">
    <property type="term" value="P:DNA damage response"/>
    <property type="evidence" value="ECO:0007669"/>
    <property type="project" value="TreeGrafter"/>
</dbReference>
<organism evidence="2 3">
    <name type="scientific">Flavobacterium piscinae</name>
    <dbReference type="NCBI Taxonomy" id="2506424"/>
    <lineage>
        <taxon>Bacteria</taxon>
        <taxon>Pseudomonadati</taxon>
        <taxon>Bacteroidota</taxon>
        <taxon>Flavobacteriia</taxon>
        <taxon>Flavobacteriales</taxon>
        <taxon>Flavobacteriaceae</taxon>
        <taxon>Flavobacterium</taxon>
    </lineage>
</organism>
<keyword evidence="3" id="KW-1185">Reference proteome</keyword>
<dbReference type="InterPro" id="IPR007497">
    <property type="entry name" value="SIMPL/DUF541"/>
</dbReference>
<evidence type="ECO:0000313" key="3">
    <source>
        <dbReference type="Proteomes" id="UP000289734"/>
    </source>
</evidence>
<feature type="signal peptide" evidence="1">
    <location>
        <begin position="1"/>
        <end position="18"/>
    </location>
</feature>
<accession>A0A4Q1KR53</accession>
<dbReference type="PANTHER" id="PTHR34387:SF1">
    <property type="entry name" value="PERIPLASMIC IMMUNOGENIC PROTEIN"/>
    <property type="match status" value="1"/>
</dbReference>
<evidence type="ECO:0000313" key="2">
    <source>
        <dbReference type="EMBL" id="RXR32517.1"/>
    </source>
</evidence>
<gene>
    <name evidence="2" type="ORF">EQG68_06740</name>
</gene>
<dbReference type="Proteomes" id="UP000289734">
    <property type="component" value="Unassembled WGS sequence"/>
</dbReference>